<dbReference type="InterPro" id="IPR000515">
    <property type="entry name" value="MetI-like"/>
</dbReference>
<evidence type="ECO:0000256" key="1">
    <source>
        <dbReference type="ARBA" id="ARBA00004651"/>
    </source>
</evidence>
<evidence type="ECO:0000313" key="7">
    <source>
        <dbReference type="EMBL" id="ACN15940.1"/>
    </source>
</evidence>
<feature type="transmembrane region" description="Helical" evidence="5">
    <location>
        <begin position="38"/>
        <end position="56"/>
    </location>
</feature>
<protein>
    <submittedName>
        <fullName evidence="7">PstA3</fullName>
    </submittedName>
</protein>
<dbReference type="PANTHER" id="PTHR43470">
    <property type="entry name" value="PHOSPHATE TRANSPORT SYSTEM PERMEASE PROTEIN PSTA-RELATED"/>
    <property type="match status" value="1"/>
</dbReference>
<keyword evidence="2 5" id="KW-0812">Transmembrane</keyword>
<dbReference type="HOGENOM" id="CLU_033621_2_2_7"/>
<keyword evidence="4 5" id="KW-0472">Membrane</keyword>
<dbReference type="CDD" id="cd06261">
    <property type="entry name" value="TM_PBP2"/>
    <property type="match status" value="1"/>
</dbReference>
<evidence type="ECO:0000259" key="6">
    <source>
        <dbReference type="PROSITE" id="PS50928"/>
    </source>
</evidence>
<feature type="transmembrane region" description="Helical" evidence="5">
    <location>
        <begin position="138"/>
        <end position="159"/>
    </location>
</feature>
<dbReference type="PANTHER" id="PTHR43470:SF3">
    <property type="entry name" value="PHOSPHATE TRANSPORT SYSTEM PERMEASE PROTEIN PSTA-RELATED"/>
    <property type="match status" value="1"/>
</dbReference>
<feature type="transmembrane region" description="Helical" evidence="5">
    <location>
        <begin position="104"/>
        <end position="131"/>
    </location>
</feature>
<reference evidence="7 8" key="1">
    <citation type="journal article" date="2009" name="Environ. Microbiol.">
        <title>Genome sequence of Desulfobacterium autotrophicum HRM2, a marine sulfate reducer oxidizing organic carbon completely to carbon dioxide.</title>
        <authorList>
            <person name="Strittmatter A.W."/>
            <person name="Liesegang H."/>
            <person name="Rabus R."/>
            <person name="Decker I."/>
            <person name="Amann J."/>
            <person name="Andres S."/>
            <person name="Henne A."/>
            <person name="Fricke W.F."/>
            <person name="Martinez-Arias R."/>
            <person name="Bartels D."/>
            <person name="Goesmann A."/>
            <person name="Krause L."/>
            <person name="Puehler A."/>
            <person name="Klenk H.P."/>
            <person name="Richter M."/>
            <person name="Schuler M."/>
            <person name="Gloeckner F.O."/>
            <person name="Meyerdierks A."/>
            <person name="Gottschalk G."/>
            <person name="Amann R."/>
        </authorList>
    </citation>
    <scope>NUCLEOTIDE SEQUENCE [LARGE SCALE GENOMIC DNA]</scope>
    <source>
        <strain evidence="8">ATCC 43914 / DSM 3382 / HRM2</strain>
    </source>
</reference>
<dbReference type="Gene3D" id="1.10.3720.10">
    <property type="entry name" value="MetI-like"/>
    <property type="match status" value="1"/>
</dbReference>
<evidence type="ECO:0000313" key="8">
    <source>
        <dbReference type="Proteomes" id="UP000000442"/>
    </source>
</evidence>
<feature type="transmembrane region" description="Helical" evidence="5">
    <location>
        <begin position="68"/>
        <end position="92"/>
    </location>
</feature>
<dbReference type="InterPro" id="IPR035906">
    <property type="entry name" value="MetI-like_sf"/>
</dbReference>
<dbReference type="RefSeq" id="WP_015904702.1">
    <property type="nucleotide sequence ID" value="NC_012108.1"/>
</dbReference>
<dbReference type="GO" id="GO:0005886">
    <property type="term" value="C:plasma membrane"/>
    <property type="evidence" value="ECO:0007669"/>
    <property type="project" value="UniProtKB-SubCell"/>
</dbReference>
<dbReference type="KEGG" id="dat:HRM2_28520"/>
<comment type="similarity">
    <text evidence="5">Belongs to the binding-protein-dependent transport system permease family.</text>
</comment>
<name>C0QJC7_DESAH</name>
<accession>C0QJC7</accession>
<organism evidence="7 8">
    <name type="scientific">Desulforapulum autotrophicum (strain ATCC 43914 / DSM 3382 / VKM B-1955 / HRM2)</name>
    <name type="common">Desulfobacterium autotrophicum</name>
    <dbReference type="NCBI Taxonomy" id="177437"/>
    <lineage>
        <taxon>Bacteria</taxon>
        <taxon>Pseudomonadati</taxon>
        <taxon>Thermodesulfobacteriota</taxon>
        <taxon>Desulfobacteria</taxon>
        <taxon>Desulfobacterales</taxon>
        <taxon>Desulfobacteraceae</taxon>
        <taxon>Desulforapulum</taxon>
    </lineage>
</organism>
<evidence type="ECO:0000256" key="3">
    <source>
        <dbReference type="ARBA" id="ARBA00022989"/>
    </source>
</evidence>
<feature type="domain" description="ABC transmembrane type-1" evidence="6">
    <location>
        <begin position="68"/>
        <end position="278"/>
    </location>
</feature>
<evidence type="ECO:0000256" key="5">
    <source>
        <dbReference type="RuleBase" id="RU363032"/>
    </source>
</evidence>
<dbReference type="STRING" id="177437.HRM2_28520"/>
<dbReference type="EMBL" id="CP001087">
    <property type="protein sequence ID" value="ACN15940.1"/>
    <property type="molecule type" value="Genomic_DNA"/>
</dbReference>
<dbReference type="PROSITE" id="PS50928">
    <property type="entry name" value="ABC_TM1"/>
    <property type="match status" value="1"/>
</dbReference>
<sequence length="293" mass="31321">MNKRGEQAVYTLSVLSCILLFGSLALLLSYLVFKGFNALNLSLIFGSTPMVDALLLKRQVFDGIFPAMAGTLALIVLAIGAAVPVGLLAGIYMAEYSNAFTRSIFGFLFDLLSAIPSIVVGLFGFSVILFLHHHVSQTLVPSLVVAALSLAFLVLPYIVRTTQIALETVPQSVRLTGIALGATRLQNIIHCLLPQSLSTLLGGIILAVGRCAEDTAVIMLTGAVASAGVPDSLFKGFEALPFFIYYTSSQYTSETELAQGFGACIVLLIICATLFILASMIQKKARHILLYTH</sequence>
<dbReference type="GO" id="GO:0055085">
    <property type="term" value="P:transmembrane transport"/>
    <property type="evidence" value="ECO:0007669"/>
    <property type="project" value="InterPro"/>
</dbReference>
<feature type="transmembrane region" description="Helical" evidence="5">
    <location>
        <begin position="257"/>
        <end position="278"/>
    </location>
</feature>
<gene>
    <name evidence="7" type="primary">pstA3</name>
    <name evidence="7" type="ordered locus">HRM2_28520</name>
</gene>
<comment type="subcellular location">
    <subcellularLocation>
        <location evidence="1 5">Cell membrane</location>
        <topology evidence="1 5">Multi-pass membrane protein</topology>
    </subcellularLocation>
</comment>
<evidence type="ECO:0000256" key="2">
    <source>
        <dbReference type="ARBA" id="ARBA00022692"/>
    </source>
</evidence>
<dbReference type="Pfam" id="PF00528">
    <property type="entry name" value="BPD_transp_1"/>
    <property type="match status" value="1"/>
</dbReference>
<feature type="transmembrane region" description="Helical" evidence="5">
    <location>
        <begin position="12"/>
        <end position="32"/>
    </location>
</feature>
<dbReference type="AlphaFoldDB" id="C0QJC7"/>
<keyword evidence="5" id="KW-0813">Transport</keyword>
<dbReference type="eggNOG" id="COG0581">
    <property type="taxonomic scope" value="Bacteria"/>
</dbReference>
<evidence type="ECO:0000256" key="4">
    <source>
        <dbReference type="ARBA" id="ARBA00023136"/>
    </source>
</evidence>
<keyword evidence="8" id="KW-1185">Reference proteome</keyword>
<proteinExistence type="inferred from homology"/>
<keyword evidence="3 5" id="KW-1133">Transmembrane helix</keyword>
<dbReference type="PROSITE" id="PS51257">
    <property type="entry name" value="PROKAR_LIPOPROTEIN"/>
    <property type="match status" value="1"/>
</dbReference>
<dbReference type="SUPFAM" id="SSF161098">
    <property type="entry name" value="MetI-like"/>
    <property type="match status" value="1"/>
</dbReference>
<dbReference type="OrthoDB" id="9807065at2"/>
<dbReference type="Proteomes" id="UP000000442">
    <property type="component" value="Chromosome"/>
</dbReference>